<proteinExistence type="predicted"/>
<dbReference type="OMA" id="QNCKEEM"/>
<dbReference type="Gene3D" id="4.10.60.10">
    <property type="entry name" value="Zinc finger, CCHC-type"/>
    <property type="match status" value="1"/>
</dbReference>
<accession>V4AEB1</accession>
<feature type="region of interest" description="Disordered" evidence="1">
    <location>
        <begin position="231"/>
        <end position="289"/>
    </location>
</feature>
<dbReference type="SUPFAM" id="SSF57756">
    <property type="entry name" value="Retrovirus zinc finger-like domains"/>
    <property type="match status" value="1"/>
</dbReference>
<dbReference type="GeneID" id="20234939"/>
<feature type="compositionally biased region" description="Basic and acidic residues" evidence="1">
    <location>
        <begin position="241"/>
        <end position="265"/>
    </location>
</feature>
<dbReference type="InterPro" id="IPR001878">
    <property type="entry name" value="Znf_CCHC"/>
</dbReference>
<dbReference type="CTD" id="20234939"/>
<protein>
    <recommendedName>
        <fullName evidence="2">CCHC-type domain-containing protein</fullName>
    </recommendedName>
</protein>
<name>V4AEB1_LOTGI</name>
<dbReference type="EMBL" id="KB201894">
    <property type="protein sequence ID" value="ESO93470.1"/>
    <property type="molecule type" value="Genomic_DNA"/>
</dbReference>
<dbReference type="AlphaFoldDB" id="V4AEB1"/>
<dbReference type="OrthoDB" id="6128564at2759"/>
<gene>
    <name evidence="3" type="ORF">LOTGIDRAFT_145278</name>
</gene>
<evidence type="ECO:0000259" key="2">
    <source>
        <dbReference type="SMART" id="SM00343"/>
    </source>
</evidence>
<feature type="domain" description="CCHC-type" evidence="2">
    <location>
        <begin position="191"/>
        <end position="207"/>
    </location>
</feature>
<dbReference type="GO" id="GO:0008270">
    <property type="term" value="F:zinc ion binding"/>
    <property type="evidence" value="ECO:0007669"/>
    <property type="project" value="InterPro"/>
</dbReference>
<reference evidence="3 4" key="1">
    <citation type="journal article" date="2013" name="Nature">
        <title>Insights into bilaterian evolution from three spiralian genomes.</title>
        <authorList>
            <person name="Simakov O."/>
            <person name="Marletaz F."/>
            <person name="Cho S.J."/>
            <person name="Edsinger-Gonzales E."/>
            <person name="Havlak P."/>
            <person name="Hellsten U."/>
            <person name="Kuo D.H."/>
            <person name="Larsson T."/>
            <person name="Lv J."/>
            <person name="Arendt D."/>
            <person name="Savage R."/>
            <person name="Osoegawa K."/>
            <person name="de Jong P."/>
            <person name="Grimwood J."/>
            <person name="Chapman J.A."/>
            <person name="Shapiro H."/>
            <person name="Aerts A."/>
            <person name="Otillar R.P."/>
            <person name="Terry A.Y."/>
            <person name="Boore J.L."/>
            <person name="Grigoriev I.V."/>
            <person name="Lindberg D.R."/>
            <person name="Seaver E.C."/>
            <person name="Weisblat D.A."/>
            <person name="Putnam N.H."/>
            <person name="Rokhsar D.S."/>
        </authorList>
    </citation>
    <scope>NUCLEOTIDE SEQUENCE [LARGE SCALE GENOMIC DNA]</scope>
</reference>
<evidence type="ECO:0000313" key="3">
    <source>
        <dbReference type="EMBL" id="ESO93470.1"/>
    </source>
</evidence>
<dbReference type="RefSeq" id="XP_009055837.1">
    <property type="nucleotide sequence ID" value="XM_009057589.1"/>
</dbReference>
<dbReference type="Proteomes" id="UP000030746">
    <property type="component" value="Unassembled WGS sequence"/>
</dbReference>
<keyword evidence="4" id="KW-1185">Reference proteome</keyword>
<sequence length="289" mass="33258">MATSGRCYAKENSVKVINVDIKKVFMIDFIESVERCIGEGSCYACVPRPPTSIEITVNNVENAMKLCEEGLNINSKNYSVELCFSKNTVVSIFNLPSHINDDVITNKLEQYKIEIVDNVVRHYYKQRPDVSDGTRYVKCKFPPNFHSLPWAMQFETPDGPQTFKVVHNNQSKVCFKCLSPDHEKKECPKIQCRKCKTYGHMAFNCVTEKCDKCNKYTTQCIYDEFYDTNEGNDNEQMNTDKPNRRDLSLSTDIDHGDKKQRKDTNNDNISPTESTRIDPPSFMNEFSVI</sequence>
<dbReference type="KEGG" id="lgi:LOTGIDRAFT_145278"/>
<evidence type="ECO:0000313" key="4">
    <source>
        <dbReference type="Proteomes" id="UP000030746"/>
    </source>
</evidence>
<dbReference type="GO" id="GO:0003676">
    <property type="term" value="F:nucleic acid binding"/>
    <property type="evidence" value="ECO:0007669"/>
    <property type="project" value="InterPro"/>
</dbReference>
<dbReference type="HOGENOM" id="CLU_060421_0_0_1"/>
<dbReference type="SMART" id="SM00343">
    <property type="entry name" value="ZnF_C2HC"/>
    <property type="match status" value="2"/>
</dbReference>
<organism evidence="3 4">
    <name type="scientific">Lottia gigantea</name>
    <name type="common">Giant owl limpet</name>
    <dbReference type="NCBI Taxonomy" id="225164"/>
    <lineage>
        <taxon>Eukaryota</taxon>
        <taxon>Metazoa</taxon>
        <taxon>Spiralia</taxon>
        <taxon>Lophotrochozoa</taxon>
        <taxon>Mollusca</taxon>
        <taxon>Gastropoda</taxon>
        <taxon>Patellogastropoda</taxon>
        <taxon>Lottioidea</taxon>
        <taxon>Lottiidae</taxon>
        <taxon>Lottia</taxon>
    </lineage>
</organism>
<evidence type="ECO:0000256" key="1">
    <source>
        <dbReference type="SAM" id="MobiDB-lite"/>
    </source>
</evidence>
<feature type="domain" description="CCHC-type" evidence="2">
    <location>
        <begin position="173"/>
        <end position="189"/>
    </location>
</feature>
<dbReference type="InterPro" id="IPR036875">
    <property type="entry name" value="Znf_CCHC_sf"/>
</dbReference>